<dbReference type="RefSeq" id="WP_233427507.1">
    <property type="nucleotide sequence ID" value="NZ_AYXG01000074.1"/>
</dbReference>
<dbReference type="SUPFAM" id="SSF46785">
    <property type="entry name" value="Winged helix' DNA-binding domain"/>
    <property type="match status" value="1"/>
</dbReference>
<reference evidence="3 4" key="1">
    <citation type="journal article" date="2014" name="Genome Announc.">
        <title>Draft Genome Sequence of the Antitrypanosomally Active Sponge-Associated Bacterium Actinokineospora sp. Strain EG49.</title>
        <authorList>
            <person name="Harjes J."/>
            <person name="Ryu T."/>
            <person name="Abdelmohsen U.R."/>
            <person name="Moitinho-Silva L."/>
            <person name="Horn H."/>
            <person name="Ravasi T."/>
            <person name="Hentschel U."/>
        </authorList>
    </citation>
    <scope>NUCLEOTIDE SEQUENCE [LARGE SCALE GENOMIC DNA]</scope>
    <source>
        <strain evidence="3 4">EG49</strain>
    </source>
</reference>
<dbReference type="STRING" id="909613.UO65_1979"/>
<dbReference type="InterPro" id="IPR005149">
    <property type="entry name" value="Tscrpt_reg_PadR_N"/>
</dbReference>
<keyword evidence="4" id="KW-1185">Reference proteome</keyword>
<dbReference type="EMBL" id="AYXG01000074">
    <property type="protein sequence ID" value="EWC62627.1"/>
    <property type="molecule type" value="Genomic_DNA"/>
</dbReference>
<dbReference type="PANTHER" id="PTHR43252:SF2">
    <property type="entry name" value="TRANSCRIPTION REGULATOR, PADR-LIKE FAMILY"/>
    <property type="match status" value="1"/>
</dbReference>
<dbReference type="AlphaFoldDB" id="W7J0U6"/>
<accession>W7J0U6</accession>
<evidence type="ECO:0000256" key="1">
    <source>
        <dbReference type="SAM" id="MobiDB-lite"/>
    </source>
</evidence>
<feature type="compositionally biased region" description="Basic residues" evidence="1">
    <location>
        <begin position="9"/>
        <end position="19"/>
    </location>
</feature>
<dbReference type="PATRIC" id="fig|909613.9.peg.1995"/>
<dbReference type="InterPro" id="IPR036390">
    <property type="entry name" value="WH_DNA-bd_sf"/>
</dbReference>
<dbReference type="Pfam" id="PF03551">
    <property type="entry name" value="PadR"/>
    <property type="match status" value="1"/>
</dbReference>
<dbReference type="InterPro" id="IPR036388">
    <property type="entry name" value="WH-like_DNA-bd_sf"/>
</dbReference>
<feature type="region of interest" description="Disordered" evidence="1">
    <location>
        <begin position="1"/>
        <end position="86"/>
    </location>
</feature>
<dbReference type="PANTHER" id="PTHR43252">
    <property type="entry name" value="TRANSCRIPTIONAL REGULATOR YQJI"/>
    <property type="match status" value="1"/>
</dbReference>
<dbReference type="Gene3D" id="1.10.10.10">
    <property type="entry name" value="Winged helix-like DNA-binding domain superfamily/Winged helix DNA-binding domain"/>
    <property type="match status" value="1"/>
</dbReference>
<feature type="domain" description="Transcription regulator PadR N-terminal" evidence="2">
    <location>
        <begin position="93"/>
        <end position="162"/>
    </location>
</feature>
<evidence type="ECO:0000259" key="2">
    <source>
        <dbReference type="Pfam" id="PF03551"/>
    </source>
</evidence>
<protein>
    <submittedName>
        <fullName evidence="3">Transcriptional regulator, PadR family</fullName>
    </submittedName>
</protein>
<organism evidence="3 4">
    <name type="scientific">Actinokineospora spheciospongiae</name>
    <dbReference type="NCBI Taxonomy" id="909613"/>
    <lineage>
        <taxon>Bacteria</taxon>
        <taxon>Bacillati</taxon>
        <taxon>Actinomycetota</taxon>
        <taxon>Actinomycetes</taxon>
        <taxon>Pseudonocardiales</taxon>
        <taxon>Pseudonocardiaceae</taxon>
        <taxon>Actinokineospora</taxon>
    </lineage>
</organism>
<feature type="compositionally biased region" description="Pro residues" evidence="1">
    <location>
        <begin position="35"/>
        <end position="50"/>
    </location>
</feature>
<evidence type="ECO:0000313" key="3">
    <source>
        <dbReference type="EMBL" id="EWC62627.1"/>
    </source>
</evidence>
<sequence length="235" mass="25131">MRTTDHRRGPWRRHDHHGHPFAGHGPHFDPEAEMTPPPFPPFPPGAPFPPFGGHGGRDGRGGPFPGGRDGRGGPFPGSRGGHRRGRGDVRAALLALLTERPMHGYEMIQEIAARSGGYWKPSPGSVYPTLQLLADEGLVRGVDSEGGKRLFELTEEGAAAAARLGDTPPWEQVNQGVDPVEHTLRNSLGQIMGAAQAVAQAASAEQKSRAVEILDNARRDLYALLGESDSTPTAE</sequence>
<name>W7J0U6_9PSEU</name>
<evidence type="ECO:0000313" key="4">
    <source>
        <dbReference type="Proteomes" id="UP000019277"/>
    </source>
</evidence>
<dbReference type="eggNOG" id="COG1695">
    <property type="taxonomic scope" value="Bacteria"/>
</dbReference>
<proteinExistence type="predicted"/>
<dbReference type="Proteomes" id="UP000019277">
    <property type="component" value="Unassembled WGS sequence"/>
</dbReference>
<gene>
    <name evidence="3" type="ORF">UO65_1979</name>
</gene>
<comment type="caution">
    <text evidence="3">The sequence shown here is derived from an EMBL/GenBank/DDBJ whole genome shotgun (WGS) entry which is preliminary data.</text>
</comment>
<accession>A0A8E3BE20</accession>
<feature type="compositionally biased region" description="Gly residues" evidence="1">
    <location>
        <begin position="61"/>
        <end position="79"/>
    </location>
</feature>